<evidence type="ECO:0000259" key="8">
    <source>
        <dbReference type="Pfam" id="PF16922"/>
    </source>
</evidence>
<dbReference type="InterPro" id="IPR031633">
    <property type="entry name" value="SLD5_C"/>
</dbReference>
<feature type="domain" description="DNA replication complex GINS protein SLD5 C-terminal" evidence="8">
    <location>
        <begin position="192"/>
        <end position="245"/>
    </location>
</feature>
<dbReference type="PANTHER" id="PTHR21206">
    <property type="entry name" value="SLD5 PROTEIN"/>
    <property type="match status" value="1"/>
</dbReference>
<comment type="similarity">
    <text evidence="2 6">Belongs to the GINS4/SLD5 family.</text>
</comment>
<sequence>MSSMDDSGVTINMEQATNSLSLFDSIDERPKNDGIDDEDEEMTPAEVLRDMTQAYVNESVSSKLLPHKFQLVECLVDQIEHMEKNIEKQRDKTQIKCTAHRMELYRIGYVVNSYLRIRLTKIEQNPVDILREHHTRLKKPDKDELLDEKEVQFAEELQRSRTQLFHEAFLQFIPDGLQSIPVTKPPEYMNRVFIDVLKDGVEDVAVPDLTDPESAVIVNLEKGSHHLIPFNSIEEHLEKGNVNLL</sequence>
<gene>
    <name evidence="9" type="ORF">DdX_03442</name>
</gene>
<dbReference type="Gene3D" id="3.40.5.60">
    <property type="match status" value="1"/>
</dbReference>
<dbReference type="InterPro" id="IPR038749">
    <property type="entry name" value="Sld5_GINS_A"/>
</dbReference>
<dbReference type="InterPro" id="IPR036224">
    <property type="entry name" value="GINS_bundle-like_dom_sf"/>
</dbReference>
<proteinExistence type="inferred from homology"/>
<dbReference type="SUPFAM" id="SSF160059">
    <property type="entry name" value="PriA/YqbF domain"/>
    <property type="match status" value="1"/>
</dbReference>
<comment type="caution">
    <text evidence="9">The sequence shown here is derived from an EMBL/GenBank/DDBJ whole genome shotgun (WGS) entry which is preliminary data.</text>
</comment>
<dbReference type="PANTHER" id="PTHR21206:SF0">
    <property type="entry name" value="DNA REPLICATION COMPLEX GINS PROTEIN SLD5"/>
    <property type="match status" value="1"/>
</dbReference>
<feature type="domain" description="GINS subunit" evidence="7">
    <location>
        <begin position="93"/>
        <end position="166"/>
    </location>
</feature>
<evidence type="ECO:0000256" key="6">
    <source>
        <dbReference type="PIRNR" id="PIRNR007764"/>
    </source>
</evidence>
<dbReference type="Pfam" id="PF16922">
    <property type="entry name" value="SLD5_C"/>
    <property type="match status" value="1"/>
</dbReference>
<dbReference type="InterPro" id="IPR008591">
    <property type="entry name" value="GINS_Sld5"/>
</dbReference>
<organism evidence="9 10">
    <name type="scientific">Ditylenchus destructor</name>
    <dbReference type="NCBI Taxonomy" id="166010"/>
    <lineage>
        <taxon>Eukaryota</taxon>
        <taxon>Metazoa</taxon>
        <taxon>Ecdysozoa</taxon>
        <taxon>Nematoda</taxon>
        <taxon>Chromadorea</taxon>
        <taxon>Rhabditida</taxon>
        <taxon>Tylenchina</taxon>
        <taxon>Tylenchomorpha</taxon>
        <taxon>Sphaerularioidea</taxon>
        <taxon>Anguinidae</taxon>
        <taxon>Anguininae</taxon>
        <taxon>Ditylenchus</taxon>
    </lineage>
</organism>
<protein>
    <recommendedName>
        <fullName evidence="3 6">DNA replication complex GINS protein SLD5</fullName>
    </recommendedName>
</protein>
<comment type="subcellular location">
    <subcellularLocation>
        <location evidence="1 6">Nucleus</location>
    </subcellularLocation>
</comment>
<dbReference type="EMBL" id="JAKKPZ010000003">
    <property type="protein sequence ID" value="KAI1723288.1"/>
    <property type="molecule type" value="Genomic_DNA"/>
</dbReference>
<dbReference type="AlphaFoldDB" id="A0AAD4NDM6"/>
<evidence type="ECO:0000313" key="9">
    <source>
        <dbReference type="EMBL" id="KAI1723288.1"/>
    </source>
</evidence>
<keyword evidence="10" id="KW-1185">Reference proteome</keyword>
<name>A0AAD4NDM6_9BILA</name>
<evidence type="ECO:0000256" key="2">
    <source>
        <dbReference type="ARBA" id="ARBA00008187"/>
    </source>
</evidence>
<dbReference type="CDD" id="cd11711">
    <property type="entry name" value="GINS_A_Sld5"/>
    <property type="match status" value="1"/>
</dbReference>
<keyword evidence="4 6" id="KW-0235">DNA replication</keyword>
<dbReference type="Proteomes" id="UP001201812">
    <property type="component" value="Unassembled WGS sequence"/>
</dbReference>
<evidence type="ECO:0000256" key="1">
    <source>
        <dbReference type="ARBA" id="ARBA00004123"/>
    </source>
</evidence>
<dbReference type="GO" id="GO:0006261">
    <property type="term" value="P:DNA-templated DNA replication"/>
    <property type="evidence" value="ECO:0007669"/>
    <property type="project" value="InterPro"/>
</dbReference>
<dbReference type="PIRSF" id="PIRSF007764">
    <property type="entry name" value="Sld5"/>
    <property type="match status" value="1"/>
</dbReference>
<evidence type="ECO:0000256" key="5">
    <source>
        <dbReference type="ARBA" id="ARBA00023242"/>
    </source>
</evidence>
<dbReference type="SUPFAM" id="SSF158573">
    <property type="entry name" value="GINS helical bundle-like"/>
    <property type="match status" value="1"/>
</dbReference>
<dbReference type="InterPro" id="IPR021151">
    <property type="entry name" value="GINS_A"/>
</dbReference>
<accession>A0AAD4NDM6</accession>
<evidence type="ECO:0000256" key="3">
    <source>
        <dbReference type="ARBA" id="ARBA00014804"/>
    </source>
</evidence>
<dbReference type="Gene3D" id="1.20.58.1030">
    <property type="match status" value="1"/>
</dbReference>
<evidence type="ECO:0000313" key="10">
    <source>
        <dbReference type="Proteomes" id="UP001201812"/>
    </source>
</evidence>
<evidence type="ECO:0000259" key="7">
    <source>
        <dbReference type="Pfam" id="PF05916"/>
    </source>
</evidence>
<evidence type="ECO:0000256" key="4">
    <source>
        <dbReference type="ARBA" id="ARBA00022705"/>
    </source>
</evidence>
<reference evidence="9" key="1">
    <citation type="submission" date="2022-01" db="EMBL/GenBank/DDBJ databases">
        <title>Genome Sequence Resource for Two Populations of Ditylenchus destructor, the Migratory Endoparasitic Phytonematode.</title>
        <authorList>
            <person name="Zhang H."/>
            <person name="Lin R."/>
            <person name="Xie B."/>
        </authorList>
    </citation>
    <scope>NUCLEOTIDE SEQUENCE</scope>
    <source>
        <strain evidence="9">BazhouSP</strain>
    </source>
</reference>
<dbReference type="GO" id="GO:0000811">
    <property type="term" value="C:GINS complex"/>
    <property type="evidence" value="ECO:0007669"/>
    <property type="project" value="UniProtKB-UniRule"/>
</dbReference>
<comment type="function">
    <text evidence="6">The GINS complex plays an essential role in the initiation of DNA replication.</text>
</comment>
<dbReference type="Pfam" id="PF05916">
    <property type="entry name" value="Sld5"/>
    <property type="match status" value="1"/>
</dbReference>
<keyword evidence="5 6" id="KW-0539">Nucleus</keyword>
<dbReference type="CDD" id="cd21692">
    <property type="entry name" value="GINS_B_Sld5"/>
    <property type="match status" value="1"/>
</dbReference>
<dbReference type="GO" id="GO:0000727">
    <property type="term" value="P:double-strand break repair via break-induced replication"/>
    <property type="evidence" value="ECO:0007669"/>
    <property type="project" value="TreeGrafter"/>
</dbReference>